<proteinExistence type="predicted"/>
<sequence length="107" mass="11048">MAMDGTGSPSAAHLLHVPTRPAPITPAPVAPPTYAPSQPQPGASAGPDGPLYVVLKGHLVGVFRGWENVSTLVTGVGHACFFRHGTRASAQAAFDEALTISTMEVLY</sequence>
<dbReference type="InterPro" id="IPR009027">
    <property type="entry name" value="Ribosomal_bL9/RNase_H1_N"/>
</dbReference>
<name>A0AA39NUF0_9AGAR</name>
<comment type="caution">
    <text evidence="3">The sequence shown here is derived from an EMBL/GenBank/DDBJ whole genome shotgun (WGS) entry which is preliminary data.</text>
</comment>
<feature type="compositionally biased region" description="Pro residues" evidence="1">
    <location>
        <begin position="20"/>
        <end position="34"/>
    </location>
</feature>
<gene>
    <name evidence="3" type="ORF">IW261DRAFT_1571721</name>
</gene>
<dbReference type="SUPFAM" id="SSF55658">
    <property type="entry name" value="L9 N-domain-like"/>
    <property type="match status" value="1"/>
</dbReference>
<evidence type="ECO:0000313" key="4">
    <source>
        <dbReference type="Proteomes" id="UP001175227"/>
    </source>
</evidence>
<dbReference type="EMBL" id="JAUEPR010000048">
    <property type="protein sequence ID" value="KAK0471668.1"/>
    <property type="molecule type" value="Genomic_DNA"/>
</dbReference>
<dbReference type="AlphaFoldDB" id="A0AA39NUF0"/>
<dbReference type="Proteomes" id="UP001175227">
    <property type="component" value="Unassembled WGS sequence"/>
</dbReference>
<keyword evidence="4" id="KW-1185">Reference proteome</keyword>
<evidence type="ECO:0000313" key="3">
    <source>
        <dbReference type="EMBL" id="KAK0471668.1"/>
    </source>
</evidence>
<dbReference type="Gene3D" id="3.40.970.10">
    <property type="entry name" value="Ribonuclease H1, N-terminal domain"/>
    <property type="match status" value="1"/>
</dbReference>
<evidence type="ECO:0000259" key="2">
    <source>
        <dbReference type="Pfam" id="PF01693"/>
    </source>
</evidence>
<reference evidence="3" key="1">
    <citation type="submission" date="2023-06" db="EMBL/GenBank/DDBJ databases">
        <authorList>
            <consortium name="Lawrence Berkeley National Laboratory"/>
            <person name="Ahrendt S."/>
            <person name="Sahu N."/>
            <person name="Indic B."/>
            <person name="Wong-Bajracharya J."/>
            <person name="Merenyi Z."/>
            <person name="Ke H.-M."/>
            <person name="Monk M."/>
            <person name="Kocsube S."/>
            <person name="Drula E."/>
            <person name="Lipzen A."/>
            <person name="Balint B."/>
            <person name="Henrissat B."/>
            <person name="Andreopoulos B."/>
            <person name="Martin F.M."/>
            <person name="Harder C.B."/>
            <person name="Rigling D."/>
            <person name="Ford K.L."/>
            <person name="Foster G.D."/>
            <person name="Pangilinan J."/>
            <person name="Papanicolaou A."/>
            <person name="Barry K."/>
            <person name="LaButti K."/>
            <person name="Viragh M."/>
            <person name="Koriabine M."/>
            <person name="Yan M."/>
            <person name="Riley R."/>
            <person name="Champramary S."/>
            <person name="Plett K.L."/>
            <person name="Tsai I.J."/>
            <person name="Slot J."/>
            <person name="Sipos G."/>
            <person name="Plett J."/>
            <person name="Nagy L.G."/>
            <person name="Grigoriev I.V."/>
        </authorList>
    </citation>
    <scope>NUCLEOTIDE SEQUENCE</scope>
    <source>
        <strain evidence="3">ICMP 16352</strain>
    </source>
</reference>
<accession>A0AA39NUF0</accession>
<dbReference type="InterPro" id="IPR011320">
    <property type="entry name" value="RNase_H1_N"/>
</dbReference>
<feature type="domain" description="Ribonuclease H1 N-terminal" evidence="2">
    <location>
        <begin position="52"/>
        <end position="92"/>
    </location>
</feature>
<evidence type="ECO:0000256" key="1">
    <source>
        <dbReference type="SAM" id="MobiDB-lite"/>
    </source>
</evidence>
<protein>
    <recommendedName>
        <fullName evidence="2">Ribonuclease H1 N-terminal domain-containing protein</fullName>
    </recommendedName>
</protein>
<feature type="region of interest" description="Disordered" evidence="1">
    <location>
        <begin position="1"/>
        <end position="47"/>
    </location>
</feature>
<organism evidence="3 4">
    <name type="scientific">Armillaria novae-zelandiae</name>
    <dbReference type="NCBI Taxonomy" id="153914"/>
    <lineage>
        <taxon>Eukaryota</taxon>
        <taxon>Fungi</taxon>
        <taxon>Dikarya</taxon>
        <taxon>Basidiomycota</taxon>
        <taxon>Agaricomycotina</taxon>
        <taxon>Agaricomycetes</taxon>
        <taxon>Agaricomycetidae</taxon>
        <taxon>Agaricales</taxon>
        <taxon>Marasmiineae</taxon>
        <taxon>Physalacriaceae</taxon>
        <taxon>Armillaria</taxon>
    </lineage>
</organism>
<dbReference type="Pfam" id="PF01693">
    <property type="entry name" value="Cauli_VI"/>
    <property type="match status" value="1"/>
</dbReference>
<dbReference type="InterPro" id="IPR037056">
    <property type="entry name" value="RNase_H1_N_sf"/>
</dbReference>